<dbReference type="Proteomes" id="UP001216801">
    <property type="component" value="Unassembled WGS sequence"/>
</dbReference>
<dbReference type="EMBL" id="JARPRR010000028">
    <property type="protein sequence ID" value="MDG0955792.1"/>
    <property type="molecule type" value="Genomic_DNA"/>
</dbReference>
<organism evidence="1 2">
    <name type="scientific">Bacillus paranthracis</name>
    <dbReference type="NCBI Taxonomy" id="2026186"/>
    <lineage>
        <taxon>Bacteria</taxon>
        <taxon>Bacillati</taxon>
        <taxon>Bacillota</taxon>
        <taxon>Bacilli</taxon>
        <taxon>Bacillales</taxon>
        <taxon>Bacillaceae</taxon>
        <taxon>Bacillus</taxon>
        <taxon>Bacillus cereus group</taxon>
    </lineage>
</organism>
<name>A0AAJ1K6T7_9BACI</name>
<accession>A0AAJ1K6T7</accession>
<evidence type="ECO:0000313" key="2">
    <source>
        <dbReference type="Proteomes" id="UP001216801"/>
    </source>
</evidence>
<protein>
    <submittedName>
        <fullName evidence="1">Uncharacterized protein</fullName>
    </submittedName>
</protein>
<gene>
    <name evidence="1" type="ORF">P6U19_24810</name>
</gene>
<dbReference type="RefSeq" id="WP_277616929.1">
    <property type="nucleotide sequence ID" value="NZ_JARPRP010000023.1"/>
</dbReference>
<sequence length="99" mass="11428">MLVNTKEIDEYVNTIGRLNTALSEVRSTLNALESGEGQFEIDLRRHHVYHSIHKLKMVNRKELDTVIRYIIIGHLKDKEKFVESELQALLSKQPKGGNE</sequence>
<reference evidence="1" key="1">
    <citation type="submission" date="2023-03" db="EMBL/GenBank/DDBJ databases">
        <title>Genetic diversity of Bacillus cereus sensu lato isolates from Slovenia.</title>
        <authorList>
            <person name="Abdelli M."/>
        </authorList>
    </citation>
    <scope>NUCLEOTIDE SEQUENCE</scope>
    <source>
        <strain evidence="1">SIBC39</strain>
    </source>
</reference>
<proteinExistence type="predicted"/>
<comment type="caution">
    <text evidence="1">The sequence shown here is derived from an EMBL/GenBank/DDBJ whole genome shotgun (WGS) entry which is preliminary data.</text>
</comment>
<dbReference type="AlphaFoldDB" id="A0AAJ1K6T7"/>
<evidence type="ECO:0000313" key="1">
    <source>
        <dbReference type="EMBL" id="MDG0955792.1"/>
    </source>
</evidence>